<name>A0ABW8XVI7_9FLAO</name>
<protein>
    <submittedName>
        <fullName evidence="2">DUF3667 domain-containing protein</fullName>
    </submittedName>
</protein>
<feature type="transmembrane region" description="Helical" evidence="1">
    <location>
        <begin position="149"/>
        <end position="172"/>
    </location>
</feature>
<dbReference type="InterPro" id="IPR022134">
    <property type="entry name" value="DUF3667"/>
</dbReference>
<organism evidence="2 3">
    <name type="scientific">Flavobacterium plantiphilum</name>
    <dbReference type="NCBI Taxonomy" id="3163297"/>
    <lineage>
        <taxon>Bacteria</taxon>
        <taxon>Pseudomonadati</taxon>
        <taxon>Bacteroidota</taxon>
        <taxon>Flavobacteriia</taxon>
        <taxon>Flavobacteriales</taxon>
        <taxon>Flavobacteriaceae</taxon>
        <taxon>Flavobacterium</taxon>
    </lineage>
</organism>
<keyword evidence="1" id="KW-1133">Transmembrane helix</keyword>
<sequence>MQKLWSIYTGHYCNNCGQPTATHQLNSHFLWQEIRRSLLHFDIGILYSVKQLFTRPGHSIREFIEGKRVRHFKPISLVLLMATLYGFLYHYYNIRFSNTTSGTGVDSAEINNWMGSHYAWVTLLTIPLYTIGTKIAFKKQRYNLVEYFILNTYIASQRLIVHIALFPLLYFYNGTSTMRTITLIIYIIDTVFIFWVNGQFFNNLSLKRTFLLTLLGQLLFLISLTITILISIFIYEAVIN</sequence>
<keyword evidence="1" id="KW-0472">Membrane</keyword>
<gene>
    <name evidence="2" type="ORF">ABS764_10885</name>
</gene>
<dbReference type="EMBL" id="JBELQA010000005">
    <property type="protein sequence ID" value="MFL9831352.1"/>
    <property type="molecule type" value="Genomic_DNA"/>
</dbReference>
<keyword evidence="3" id="KW-1185">Reference proteome</keyword>
<proteinExistence type="predicted"/>
<reference evidence="2 3" key="1">
    <citation type="submission" date="2024-06" db="EMBL/GenBank/DDBJ databases">
        <authorList>
            <person name="Kaempfer P."/>
            <person name="Viver T."/>
        </authorList>
    </citation>
    <scope>NUCLEOTIDE SEQUENCE [LARGE SCALE GENOMIC DNA]</scope>
    <source>
        <strain evidence="2 3">ST-87</strain>
    </source>
</reference>
<dbReference type="Pfam" id="PF12412">
    <property type="entry name" value="DUF3667"/>
    <property type="match status" value="1"/>
</dbReference>
<dbReference type="RefSeq" id="WP_408081823.1">
    <property type="nucleotide sequence ID" value="NZ_JBELQA010000005.1"/>
</dbReference>
<feature type="transmembrane region" description="Helical" evidence="1">
    <location>
        <begin position="210"/>
        <end position="235"/>
    </location>
</feature>
<keyword evidence="1" id="KW-0812">Transmembrane</keyword>
<dbReference type="Proteomes" id="UP001629260">
    <property type="component" value="Unassembled WGS sequence"/>
</dbReference>
<comment type="caution">
    <text evidence="2">The sequence shown here is derived from an EMBL/GenBank/DDBJ whole genome shotgun (WGS) entry which is preliminary data.</text>
</comment>
<feature type="transmembrane region" description="Helical" evidence="1">
    <location>
        <begin position="178"/>
        <end position="198"/>
    </location>
</feature>
<evidence type="ECO:0000256" key="1">
    <source>
        <dbReference type="SAM" id="Phobius"/>
    </source>
</evidence>
<accession>A0ABW8XVI7</accession>
<feature type="transmembrane region" description="Helical" evidence="1">
    <location>
        <begin position="117"/>
        <end position="137"/>
    </location>
</feature>
<evidence type="ECO:0000313" key="2">
    <source>
        <dbReference type="EMBL" id="MFL9831352.1"/>
    </source>
</evidence>
<evidence type="ECO:0000313" key="3">
    <source>
        <dbReference type="Proteomes" id="UP001629260"/>
    </source>
</evidence>
<feature type="transmembrane region" description="Helical" evidence="1">
    <location>
        <begin position="75"/>
        <end position="92"/>
    </location>
</feature>